<reference evidence="3" key="1">
    <citation type="submission" date="2020-12" db="EMBL/GenBank/DDBJ databases">
        <title>Metabolic potential, ecology and presence of endohyphal bacteria is reflected in genomic diversity of Mucoromycotina.</title>
        <authorList>
            <person name="Muszewska A."/>
            <person name="Okrasinska A."/>
            <person name="Steczkiewicz K."/>
            <person name="Drgas O."/>
            <person name="Orlowska M."/>
            <person name="Perlinska-Lenart U."/>
            <person name="Aleksandrzak-Piekarczyk T."/>
            <person name="Szatraj K."/>
            <person name="Zielenkiewicz U."/>
            <person name="Pilsyk S."/>
            <person name="Malc E."/>
            <person name="Mieczkowski P."/>
            <person name="Kruszewska J.S."/>
            <person name="Biernat P."/>
            <person name="Pawlowska J."/>
        </authorList>
    </citation>
    <scope>NUCLEOTIDE SEQUENCE</scope>
    <source>
        <strain evidence="3">WA0000067209</strain>
    </source>
</reference>
<dbReference type="AlphaFoldDB" id="A0A8H7Q178"/>
<comment type="caution">
    <text evidence="3">The sequence shown here is derived from an EMBL/GenBank/DDBJ whole genome shotgun (WGS) entry which is preliminary data.</text>
</comment>
<organism evidence="3 4">
    <name type="scientific">Mortierella isabellina</name>
    <name type="common">Filamentous fungus</name>
    <name type="synonym">Umbelopsis isabellina</name>
    <dbReference type="NCBI Taxonomy" id="91625"/>
    <lineage>
        <taxon>Eukaryota</taxon>
        <taxon>Fungi</taxon>
        <taxon>Fungi incertae sedis</taxon>
        <taxon>Mucoromycota</taxon>
        <taxon>Mucoromycotina</taxon>
        <taxon>Umbelopsidomycetes</taxon>
        <taxon>Umbelopsidales</taxon>
        <taxon>Umbelopsidaceae</taxon>
        <taxon>Umbelopsis</taxon>
    </lineage>
</organism>
<evidence type="ECO:0000259" key="2">
    <source>
        <dbReference type="Pfam" id="PF20597"/>
    </source>
</evidence>
<protein>
    <recommendedName>
        <fullName evidence="2">Choice-of-anchor A domain-containing protein</fullName>
    </recommendedName>
</protein>
<dbReference type="InterPro" id="IPR026588">
    <property type="entry name" value="Choice_anch_A"/>
</dbReference>
<feature type="compositionally biased region" description="Low complexity" evidence="1">
    <location>
        <begin position="408"/>
        <end position="417"/>
    </location>
</feature>
<evidence type="ECO:0000256" key="1">
    <source>
        <dbReference type="SAM" id="MobiDB-lite"/>
    </source>
</evidence>
<dbReference type="Pfam" id="PF20597">
    <property type="entry name" value="pAdhesive_15"/>
    <property type="match status" value="1"/>
</dbReference>
<feature type="compositionally biased region" description="Polar residues" evidence="1">
    <location>
        <begin position="418"/>
        <end position="435"/>
    </location>
</feature>
<dbReference type="NCBIfam" id="TIGR04215">
    <property type="entry name" value="choice_anch_A"/>
    <property type="match status" value="1"/>
</dbReference>
<sequence>MLAETRRLDLIASRRMVEETNMEIQRTLEEVASTHTILAATTPSPPGSNEDTLDKPRLFNFVKESCQCNDTAEGSWTKLLRFNAIVFQDFTTYGSQDILGRLAVGGNLNTPNYLVNANSGQQCYGTNTVPWDELALAVGGRILTPDVKVHGHWWTAGSGSAVELNAECNSPATLDTPFPFADVQQNLNLYSQKYAAVQPNLMINDDNSVTPLNTQSSACENAITLWPCYSHDLTTCIRNEDWSGPGRILYGQPNWNGPTNGYPNLDRLLIVNVPVFNGTTLDITTNQPSMGAASCSLLWNFYPVDNNGNYLDTGSFQLIRSTGSPFKGVILAPRADIIDGSSGVFEGSIVANSYRWQRQNGVEIHNTPACNGYHFCLPDGGGGGLPQGSAASSGTISTFTDVVVQSRSTRSVAVTVSEPSGTTRPTDPFASTLSVIETPGPDPTSPGERPNCGHHHHHHHHHKAEHDSHNYESHKHGDHGDHEDHDNYDSHDDHKHSDYHDENDSHDSHDSHNHGDNDDWHKDNDGELWQDDECADDDYYHDDYDHDGQNYKHKD</sequence>
<feature type="compositionally biased region" description="Basic and acidic residues" evidence="1">
    <location>
        <begin position="541"/>
        <end position="555"/>
    </location>
</feature>
<feature type="domain" description="Choice-of-anchor A" evidence="2">
    <location>
        <begin position="81"/>
        <end position="366"/>
    </location>
</feature>
<feature type="compositionally biased region" description="Basic and acidic residues" evidence="1">
    <location>
        <begin position="464"/>
        <end position="525"/>
    </location>
</feature>
<dbReference type="Proteomes" id="UP000654370">
    <property type="component" value="Unassembled WGS sequence"/>
</dbReference>
<keyword evidence="4" id="KW-1185">Reference proteome</keyword>
<accession>A0A8H7Q178</accession>
<proteinExistence type="predicted"/>
<name>A0A8H7Q178_MORIS</name>
<feature type="region of interest" description="Disordered" evidence="1">
    <location>
        <begin position="408"/>
        <end position="555"/>
    </location>
</feature>
<dbReference type="EMBL" id="JAEPQZ010000003">
    <property type="protein sequence ID" value="KAG2183184.1"/>
    <property type="molecule type" value="Genomic_DNA"/>
</dbReference>
<evidence type="ECO:0000313" key="4">
    <source>
        <dbReference type="Proteomes" id="UP000654370"/>
    </source>
</evidence>
<gene>
    <name evidence="3" type="ORF">INT43_006179</name>
</gene>
<feature type="compositionally biased region" description="Acidic residues" evidence="1">
    <location>
        <begin position="526"/>
        <end position="540"/>
    </location>
</feature>
<dbReference type="OrthoDB" id="2419531at2759"/>
<feature type="compositionally biased region" description="Basic residues" evidence="1">
    <location>
        <begin position="452"/>
        <end position="463"/>
    </location>
</feature>
<evidence type="ECO:0000313" key="3">
    <source>
        <dbReference type="EMBL" id="KAG2183184.1"/>
    </source>
</evidence>